<keyword evidence="5" id="KW-0863">Zinc-finger</keyword>
<evidence type="ECO:0000313" key="12">
    <source>
        <dbReference type="RefSeq" id="XP_005098624.1"/>
    </source>
</evidence>
<evidence type="ECO:0000256" key="2">
    <source>
        <dbReference type="ARBA" id="ARBA00022679"/>
    </source>
</evidence>
<dbReference type="InterPro" id="IPR047544">
    <property type="entry name" value="RING-HC_RBR_RNF216"/>
</dbReference>
<feature type="region of interest" description="Disordered" evidence="8">
    <location>
        <begin position="401"/>
        <end position="429"/>
    </location>
</feature>
<feature type="compositionally biased region" description="Basic and acidic residues" evidence="8">
    <location>
        <begin position="68"/>
        <end position="81"/>
    </location>
</feature>
<dbReference type="RefSeq" id="XP_005098623.1">
    <property type="nucleotide sequence ID" value="XM_005098566.3"/>
</dbReference>
<dbReference type="CDD" id="cd20339">
    <property type="entry name" value="BRcat_RBR_RNF216"/>
    <property type="match status" value="1"/>
</dbReference>
<keyword evidence="2" id="KW-0808">Transferase</keyword>
<dbReference type="SUPFAM" id="SSF57850">
    <property type="entry name" value="RING/U-box"/>
    <property type="match status" value="3"/>
</dbReference>
<reference evidence="11 12" key="1">
    <citation type="submission" date="2025-05" db="UniProtKB">
        <authorList>
            <consortium name="RefSeq"/>
        </authorList>
    </citation>
    <scope>IDENTIFICATION</scope>
</reference>
<dbReference type="SMART" id="SM00647">
    <property type="entry name" value="IBR"/>
    <property type="match status" value="2"/>
</dbReference>
<dbReference type="InterPro" id="IPR047546">
    <property type="entry name" value="Rcat_RBR_RNF216"/>
</dbReference>
<proteinExistence type="predicted"/>
<keyword evidence="10" id="KW-1185">Reference proteome</keyword>
<dbReference type="CDD" id="cd20353">
    <property type="entry name" value="Rcat_RBR_RNF216"/>
    <property type="match status" value="1"/>
</dbReference>
<evidence type="ECO:0000256" key="8">
    <source>
        <dbReference type="SAM" id="MobiDB-lite"/>
    </source>
</evidence>
<keyword evidence="7" id="KW-0862">Zinc</keyword>
<dbReference type="InterPro" id="IPR044066">
    <property type="entry name" value="TRIAD_supradom"/>
</dbReference>
<evidence type="ECO:0000259" key="9">
    <source>
        <dbReference type="PROSITE" id="PS51873"/>
    </source>
</evidence>
<gene>
    <name evidence="11 12" type="primary">LOC101849460</name>
</gene>
<keyword evidence="3" id="KW-0479">Metal-binding</keyword>
<evidence type="ECO:0000256" key="1">
    <source>
        <dbReference type="ARBA" id="ARBA00004906"/>
    </source>
</evidence>
<dbReference type="PROSITE" id="PS51873">
    <property type="entry name" value="TRIAD"/>
    <property type="match status" value="1"/>
</dbReference>
<feature type="compositionally biased region" description="Polar residues" evidence="8">
    <location>
        <begin position="23"/>
        <end position="36"/>
    </location>
</feature>
<evidence type="ECO:0000256" key="7">
    <source>
        <dbReference type="ARBA" id="ARBA00022833"/>
    </source>
</evidence>
<keyword evidence="4" id="KW-0677">Repeat</keyword>
<feature type="compositionally biased region" description="Basic and acidic residues" evidence="8">
    <location>
        <begin position="926"/>
        <end position="937"/>
    </location>
</feature>
<accession>A0ABM0JPP9</accession>
<dbReference type="RefSeq" id="XP_005098624.1">
    <property type="nucleotide sequence ID" value="XM_005098567.3"/>
</dbReference>
<dbReference type="InterPro" id="IPR047545">
    <property type="entry name" value="BRcat_RBR_RNF216"/>
</dbReference>
<evidence type="ECO:0000256" key="6">
    <source>
        <dbReference type="ARBA" id="ARBA00022786"/>
    </source>
</evidence>
<dbReference type="Pfam" id="PF26200">
    <property type="entry name" value="Rcat_RNF216"/>
    <property type="match status" value="1"/>
</dbReference>
<feature type="compositionally biased region" description="Acidic residues" evidence="8">
    <location>
        <begin position="904"/>
        <end position="925"/>
    </location>
</feature>
<protein>
    <submittedName>
        <fullName evidence="11 12">Uncharacterized protein LOC101849460</fullName>
    </submittedName>
</protein>
<dbReference type="Gene3D" id="1.20.120.1750">
    <property type="match status" value="1"/>
</dbReference>
<evidence type="ECO:0000313" key="11">
    <source>
        <dbReference type="RefSeq" id="XP_005098623.1"/>
    </source>
</evidence>
<comment type="pathway">
    <text evidence="1">Protein modification; protein ubiquitination.</text>
</comment>
<dbReference type="Pfam" id="PF26191">
    <property type="entry name" value="RING-HC_RBR_RNF216"/>
    <property type="match status" value="1"/>
</dbReference>
<evidence type="ECO:0000256" key="3">
    <source>
        <dbReference type="ARBA" id="ARBA00022723"/>
    </source>
</evidence>
<evidence type="ECO:0000313" key="10">
    <source>
        <dbReference type="Proteomes" id="UP000694888"/>
    </source>
</evidence>
<evidence type="ECO:0000256" key="5">
    <source>
        <dbReference type="ARBA" id="ARBA00022771"/>
    </source>
</evidence>
<feature type="region of interest" description="Disordered" evidence="8">
    <location>
        <begin position="887"/>
        <end position="941"/>
    </location>
</feature>
<dbReference type="GeneID" id="101849460"/>
<keyword evidence="6" id="KW-0833">Ubl conjugation pathway</keyword>
<feature type="domain" description="RING-type" evidence="9">
    <location>
        <begin position="633"/>
        <end position="844"/>
    </location>
</feature>
<dbReference type="PANTHER" id="PTHR22770:SF47">
    <property type="entry name" value="E3 UBIQUITIN-PROTEIN LIGASE RNF216"/>
    <property type="match status" value="1"/>
</dbReference>
<organism evidence="10 12">
    <name type="scientific">Aplysia californica</name>
    <name type="common">California sea hare</name>
    <dbReference type="NCBI Taxonomy" id="6500"/>
    <lineage>
        <taxon>Eukaryota</taxon>
        <taxon>Metazoa</taxon>
        <taxon>Spiralia</taxon>
        <taxon>Lophotrochozoa</taxon>
        <taxon>Mollusca</taxon>
        <taxon>Gastropoda</taxon>
        <taxon>Heterobranchia</taxon>
        <taxon>Euthyneura</taxon>
        <taxon>Tectipleura</taxon>
        <taxon>Aplysiida</taxon>
        <taxon>Aplysioidea</taxon>
        <taxon>Aplysiidae</taxon>
        <taxon>Aplysia</taxon>
    </lineage>
</organism>
<name>A0ABM0JPP9_APLCA</name>
<dbReference type="Proteomes" id="UP000694888">
    <property type="component" value="Unplaced"/>
</dbReference>
<evidence type="ECO:0000256" key="4">
    <source>
        <dbReference type="ARBA" id="ARBA00022737"/>
    </source>
</evidence>
<feature type="region of interest" description="Disordered" evidence="8">
    <location>
        <begin position="1"/>
        <end position="90"/>
    </location>
</feature>
<sequence length="953" mass="108773">MDDFLDVPDDWLNQRRKRDSGHLQESLSDPTLASTPKKNKKDANYNESENQGLEGLHGDLSPQTNGIDESHRTVSPYREDLPDLTNGSKSDVVENGSDAYDFECSACGDHVNVKKNTDNSVIEISSTSETSLRTQEDSSINEPDFLGNTLPAHIPHSPNIADVEYVDNKEEKSEGSASEQAHSVVGLSRVDALPPNNVADVAKQDVPDMKKVASVLRDAKIISGIVSYKNLNNVYDLLLDNRERPDRLDFVTSVLLDGSGKGGLDDIQKTPGVQLLDIFEEVELVIKSVSNADANEVYALLESVPPSSTRVKCVIEILKQKPILIKESETKTVPVLLKKDSSIIDDPLLANDPLFCDMRTVAKIFPDKDRNEIYALLEAHFEKKDRLQTVIDELMMTYRGEDQSQNSQAHVAQAEEPNPPSEESSVERDVEKMQTLFPDCDPNYLFERLEQMGSVKNRTDVLAAELFDRKNYPTLKDLEEKEEEKTRLDKLRNLKITVEEFQQKFPEPEKTFGDITKDLSPSYKQHADLFLKNEFRILQAGYLKSVLERHQGHVLPAYREISSALLSIPIAERKQHKRFLKNRRGILSMPTIPDEYFYHEMWFIHNEQNIADHENKKVQQRQMKLEEAKAKGELYECCCCFEDECLFEDLASCADGHLFCKTCVLRSTEAAFGEMKTKFPCLTGACDQHITLNTIQSIVPSNLFSKIIRRMQEEEVQQANIPDLVICPFCPFATIMSDKDDKVLKCLNPECLKESCRLCQEPNHIPLRCNEVEKKAETNMRTFIENYISEAVMRKCHRCGKRFVKENGCNKMTCHCGATSCYACKEPDINYDHFNANKKCAQTDPNWIHQQDMERAALEAKNKYLEDHPEATEVELKNDVVDMIKDYKDQTGGPFNPNMRVYEDSDEERDSDDYDEEHDYDDYDEPDRYMDNEKYEDSSSDEDVLPFIAAAFY</sequence>
<dbReference type="InterPro" id="IPR002867">
    <property type="entry name" value="IBR_dom"/>
</dbReference>
<dbReference type="InterPro" id="IPR051628">
    <property type="entry name" value="LUBAC_E3_Ligases"/>
</dbReference>
<dbReference type="PANTHER" id="PTHR22770">
    <property type="entry name" value="UBIQUITIN CONJUGATING ENZYME 7 INTERACTING PROTEIN-RELATED"/>
    <property type="match status" value="1"/>
</dbReference>